<comment type="caution">
    <text evidence="8">The sequence shown here is derived from an EMBL/GenBank/DDBJ whole genome shotgun (WGS) entry which is preliminary data.</text>
</comment>
<dbReference type="GO" id="GO:0005737">
    <property type="term" value="C:cytoplasm"/>
    <property type="evidence" value="ECO:0007669"/>
    <property type="project" value="TreeGrafter"/>
</dbReference>
<evidence type="ECO:0000313" key="8">
    <source>
        <dbReference type="EMBL" id="ONN53062.1"/>
    </source>
</evidence>
<dbReference type="PANTHER" id="PTHR30468">
    <property type="entry name" value="ALPHA-KETOGLUTARATE-DEPENDENT SULFONATE DIOXYGENASE"/>
    <property type="match status" value="1"/>
</dbReference>
<dbReference type="RefSeq" id="WP_077169862.1">
    <property type="nucleotide sequence ID" value="NZ_LFZS01000013.1"/>
</dbReference>
<protein>
    <submittedName>
        <fullName evidence="8">Taurine dioxygenase</fullName>
    </submittedName>
</protein>
<keyword evidence="5" id="KW-0560">Oxidoreductase</keyword>
<comment type="cofactor">
    <cofactor evidence="1">
        <name>Fe(2+)</name>
        <dbReference type="ChEBI" id="CHEBI:29033"/>
    </cofactor>
</comment>
<keyword evidence="3" id="KW-0479">Metal-binding</keyword>
<evidence type="ECO:0000313" key="9">
    <source>
        <dbReference type="Proteomes" id="UP000189376"/>
    </source>
</evidence>
<dbReference type="SUPFAM" id="SSF51197">
    <property type="entry name" value="Clavaminate synthase-like"/>
    <property type="match status" value="1"/>
</dbReference>
<organism evidence="8 9">
    <name type="scientific">Acinetobacter genomosp. 33YU</name>
    <dbReference type="NCBI Taxonomy" id="1675530"/>
    <lineage>
        <taxon>Bacteria</taxon>
        <taxon>Pseudomonadati</taxon>
        <taxon>Pseudomonadota</taxon>
        <taxon>Gammaproteobacteria</taxon>
        <taxon>Moraxellales</taxon>
        <taxon>Moraxellaceae</taxon>
        <taxon>Acinetobacter</taxon>
    </lineage>
</organism>
<keyword evidence="9" id="KW-1185">Reference proteome</keyword>
<dbReference type="FunFam" id="3.60.130.10:FF:000002">
    <property type="entry name" value="Alpha-ketoglutarate-dependent taurine dioxygenase"/>
    <property type="match status" value="1"/>
</dbReference>
<evidence type="ECO:0000256" key="3">
    <source>
        <dbReference type="ARBA" id="ARBA00022723"/>
    </source>
</evidence>
<dbReference type="Proteomes" id="UP000189376">
    <property type="component" value="Unassembled WGS sequence"/>
</dbReference>
<dbReference type="GO" id="GO:0016706">
    <property type="term" value="F:2-oxoglutarate-dependent dioxygenase activity"/>
    <property type="evidence" value="ECO:0007669"/>
    <property type="project" value="TreeGrafter"/>
</dbReference>
<evidence type="ECO:0000256" key="5">
    <source>
        <dbReference type="ARBA" id="ARBA00023002"/>
    </source>
</evidence>
<evidence type="ECO:0000256" key="6">
    <source>
        <dbReference type="ARBA" id="ARBA00023004"/>
    </source>
</evidence>
<dbReference type="PANTHER" id="PTHR30468:SF5">
    <property type="entry name" value="ALPHA-KETOGLUTARATE-DEPENDENT SULFATE ESTER DIOXYGENASE"/>
    <property type="match status" value="1"/>
</dbReference>
<proteinExistence type="inferred from homology"/>
<dbReference type="EMBL" id="LFZS01000013">
    <property type="protein sequence ID" value="ONN53062.1"/>
    <property type="molecule type" value="Genomic_DNA"/>
</dbReference>
<evidence type="ECO:0000256" key="2">
    <source>
        <dbReference type="ARBA" id="ARBA00005896"/>
    </source>
</evidence>
<dbReference type="AlphaFoldDB" id="A0A1V2USV5"/>
<comment type="similarity">
    <text evidence="2">Belongs to the TfdA dioxygenase family.</text>
</comment>
<keyword evidence="6" id="KW-0408">Iron</keyword>
<accession>A0A1V2USV5</accession>
<name>A0A1V2USV5_9GAMM</name>
<dbReference type="GO" id="GO:0046872">
    <property type="term" value="F:metal ion binding"/>
    <property type="evidence" value="ECO:0007669"/>
    <property type="project" value="UniProtKB-KW"/>
</dbReference>
<dbReference type="InterPro" id="IPR003819">
    <property type="entry name" value="TauD/TfdA-like"/>
</dbReference>
<dbReference type="InterPro" id="IPR042098">
    <property type="entry name" value="TauD-like_sf"/>
</dbReference>
<gene>
    <name evidence="8" type="ORF">AC058_15085</name>
</gene>
<evidence type="ECO:0000256" key="1">
    <source>
        <dbReference type="ARBA" id="ARBA00001954"/>
    </source>
</evidence>
<reference evidence="8 9" key="1">
    <citation type="submission" date="2015-07" db="EMBL/GenBank/DDBJ databases">
        <title>Acinetobacter yuneri, a novel member of Acinetobacter calcoaceticus-Acinetobacter baumannii complex isolated from clinical specimen.</title>
        <authorList>
            <person name="Yu Y."/>
        </authorList>
    </citation>
    <scope>NUCLEOTIDE SEQUENCE [LARGE SCALE GENOMIC DNA]</scope>
    <source>
        <strain evidence="8 9">A362</strain>
    </source>
</reference>
<evidence type="ECO:0000256" key="4">
    <source>
        <dbReference type="ARBA" id="ARBA00022964"/>
    </source>
</evidence>
<dbReference type="Pfam" id="PF02668">
    <property type="entry name" value="TauD"/>
    <property type="match status" value="1"/>
</dbReference>
<sequence>MADLLIRKPVSELIDVIPLAGRIGAQINGVELSSNLNPEVLNQIRQSLLEHKVIFFRNQEHLTDHEQEKFAELLGQPISHPTVPVAEGSTYIFELDSRHDGRADVWHTDVTFVSNYPKISILRAVTTPNRGGDTTWANTEAAYDELPEPLKLLANQLRAIHTNDFDYGGFRPSASDEVVKRHQKIFASTVYEAEHPLVRVHPETGKRTLILGQFFKRFVGLTAKESNKLFEIFQDRITKPENTIRWTWKDGDVAIWDNRATQHLAVNDYGNALRIMRRVTLAGDVPVDIDGKASKQIKPSTS</sequence>
<keyword evidence="4 8" id="KW-0223">Dioxygenase</keyword>
<dbReference type="Gene3D" id="3.60.130.10">
    <property type="entry name" value="Clavaminate synthase-like"/>
    <property type="match status" value="1"/>
</dbReference>
<feature type="domain" description="TauD/TfdA-like" evidence="7">
    <location>
        <begin position="16"/>
        <end position="280"/>
    </location>
</feature>
<evidence type="ECO:0000259" key="7">
    <source>
        <dbReference type="Pfam" id="PF02668"/>
    </source>
</evidence>
<dbReference type="InterPro" id="IPR051323">
    <property type="entry name" value="AtsK-like"/>
</dbReference>